<name>A0A4U2Z3Q8_9BACT</name>
<keyword evidence="3" id="KW-1185">Reference proteome</keyword>
<dbReference type="Proteomes" id="UP000309561">
    <property type="component" value="Unassembled WGS sequence"/>
</dbReference>
<organism evidence="2 3">
    <name type="scientific">Sulfurimonas crateris</name>
    <dbReference type="NCBI Taxonomy" id="2574727"/>
    <lineage>
        <taxon>Bacteria</taxon>
        <taxon>Pseudomonadati</taxon>
        <taxon>Campylobacterota</taxon>
        <taxon>Epsilonproteobacteria</taxon>
        <taxon>Campylobacterales</taxon>
        <taxon>Sulfurimonadaceae</taxon>
        <taxon>Sulfurimonas</taxon>
    </lineage>
</organism>
<evidence type="ECO:0000256" key="1">
    <source>
        <dbReference type="SAM" id="SignalP"/>
    </source>
</evidence>
<dbReference type="AlphaFoldDB" id="A0A4U2Z3Q8"/>
<evidence type="ECO:0000313" key="3">
    <source>
        <dbReference type="Proteomes" id="UP000309561"/>
    </source>
</evidence>
<accession>A0A4U2Z3Q8</accession>
<dbReference type="SUPFAM" id="SSF56935">
    <property type="entry name" value="Porins"/>
    <property type="match status" value="1"/>
</dbReference>
<keyword evidence="1" id="KW-0732">Signal</keyword>
<dbReference type="EMBL" id="SZPX01000007">
    <property type="protein sequence ID" value="TKI68729.1"/>
    <property type="molecule type" value="Genomic_DNA"/>
</dbReference>
<feature type="chain" id="PRO_5020506769" evidence="1">
    <location>
        <begin position="21"/>
        <end position="266"/>
    </location>
</feature>
<protein>
    <submittedName>
        <fullName evidence="2">DUF3187 domain-containing protein</fullName>
    </submittedName>
</protein>
<dbReference type="SUPFAM" id="SSF103647">
    <property type="entry name" value="TSP type-3 repeat"/>
    <property type="match status" value="1"/>
</dbReference>
<dbReference type="GO" id="GO:0005509">
    <property type="term" value="F:calcium ion binding"/>
    <property type="evidence" value="ECO:0007669"/>
    <property type="project" value="InterPro"/>
</dbReference>
<dbReference type="OrthoDB" id="5333527at2"/>
<feature type="signal peptide" evidence="1">
    <location>
        <begin position="1"/>
        <end position="20"/>
    </location>
</feature>
<evidence type="ECO:0000313" key="2">
    <source>
        <dbReference type="EMBL" id="TKI68729.1"/>
    </source>
</evidence>
<dbReference type="InterPro" id="IPR028974">
    <property type="entry name" value="TSP_type-3_rpt"/>
</dbReference>
<gene>
    <name evidence="2" type="ORF">FCU45_09975</name>
</gene>
<reference evidence="2 3" key="1">
    <citation type="submission" date="2019-04" db="EMBL/GenBank/DDBJ databases">
        <title>Sulfurimonas crateris sp. nov. a facultative anaerobic sulfur-oxidizing chemolithautotrophic bacterium isolated from a terrestrial mud vulcano.</title>
        <authorList>
            <person name="Ratnikova N.M."/>
            <person name="Slobodkin A.I."/>
            <person name="Merkel A.Y."/>
            <person name="Novikov A."/>
            <person name="Bonch-Osmolovskaya E.A."/>
            <person name="Slobodkina G.B."/>
        </authorList>
    </citation>
    <scope>NUCLEOTIDE SEQUENCE [LARGE SCALE GENOMIC DNA]</scope>
    <source>
        <strain evidence="2 3">SN118</strain>
    </source>
</reference>
<comment type="caution">
    <text evidence="2">The sequence shown here is derived from an EMBL/GenBank/DDBJ whole genome shotgun (WGS) entry which is preliminary data.</text>
</comment>
<sequence>MFKKALILIMAASLSLLAYSDYDMDGVDDAIDKCPNTPFNELVDIKGCSVKKAWNKEHLSIIYGIGFSEADYTITSNSDTLSQSIQIDYYYNDFSLQASSSYYLSDDDSGLNDSFIGAYYRLSLSNELTLRVGGGVILPTYDTELDNNNMDVMASASFSYMLGKINLFGGYSYTMVNDDDILGVVSYQDTHSYSMGAGFYARNNLYISGYYTTSDSIYKDTTDIETLSLYTFYSIDKNWFTTFGYSYGLSDSASDNSLTLRLGYYF</sequence>
<proteinExistence type="predicted"/>
<dbReference type="RefSeq" id="WP_137014832.1">
    <property type="nucleotide sequence ID" value="NZ_SZPX01000007.1"/>
</dbReference>